<dbReference type="GO" id="GO:0000272">
    <property type="term" value="P:polysaccharide catabolic process"/>
    <property type="evidence" value="ECO:0007669"/>
    <property type="project" value="UniProtKB-KW"/>
</dbReference>
<evidence type="ECO:0000256" key="5">
    <source>
        <dbReference type="ARBA" id="ARBA00023326"/>
    </source>
</evidence>
<dbReference type="InterPro" id="IPR036116">
    <property type="entry name" value="FN3_sf"/>
</dbReference>
<dbReference type="CDD" id="cd00063">
    <property type="entry name" value="FN3"/>
    <property type="match status" value="1"/>
</dbReference>
<dbReference type="RefSeq" id="WP_157744553.1">
    <property type="nucleotide sequence ID" value="NZ_LT607411.1"/>
</dbReference>
<comment type="subcellular location">
    <subcellularLocation>
        <location evidence="1">Secreted</location>
    </subcellularLocation>
</comment>
<feature type="region of interest" description="Disordered" evidence="6">
    <location>
        <begin position="31"/>
        <end position="54"/>
    </location>
</feature>
<keyword evidence="5" id="KW-0119">Carbohydrate metabolism</keyword>
<protein>
    <recommendedName>
        <fullName evidence="8">Fibronectin type-III domain-containing protein</fullName>
    </recommendedName>
</protein>
<dbReference type="SUPFAM" id="SSF51445">
    <property type="entry name" value="(Trans)glycosidases"/>
    <property type="match status" value="1"/>
</dbReference>
<accession>A0A1C4YCE4</accession>
<dbReference type="OrthoDB" id="5037876at2"/>
<dbReference type="NCBIfam" id="NF033679">
    <property type="entry name" value="DNRLRE_dom"/>
    <property type="match status" value="1"/>
</dbReference>
<keyword evidence="2" id="KW-0964">Secreted</keyword>
<dbReference type="Proteomes" id="UP000198242">
    <property type="component" value="Chromosome I"/>
</dbReference>
<dbReference type="SUPFAM" id="SSF49265">
    <property type="entry name" value="Fibronectin type III"/>
    <property type="match status" value="1"/>
</dbReference>
<evidence type="ECO:0000256" key="6">
    <source>
        <dbReference type="SAM" id="MobiDB-lite"/>
    </source>
</evidence>
<dbReference type="InterPro" id="IPR013783">
    <property type="entry name" value="Ig-like_fold"/>
</dbReference>
<keyword evidence="4" id="KW-0326">Glycosidase</keyword>
<evidence type="ECO:0000313" key="9">
    <source>
        <dbReference type="EMBL" id="SCF18296.1"/>
    </source>
</evidence>
<dbReference type="Gene3D" id="2.60.40.10">
    <property type="entry name" value="Immunoglobulins"/>
    <property type="match status" value="2"/>
</dbReference>
<dbReference type="Pfam" id="PF17957">
    <property type="entry name" value="Big_7"/>
    <property type="match status" value="1"/>
</dbReference>
<name>A0A1C4YCE4_MICVI</name>
<evidence type="ECO:0000313" key="10">
    <source>
        <dbReference type="Proteomes" id="UP000198242"/>
    </source>
</evidence>
<dbReference type="GO" id="GO:0005576">
    <property type="term" value="C:extracellular region"/>
    <property type="evidence" value="ECO:0007669"/>
    <property type="project" value="UniProtKB-SubCell"/>
</dbReference>
<proteinExistence type="predicted"/>
<keyword evidence="4" id="KW-0378">Hydrolase</keyword>
<keyword evidence="10" id="KW-1185">Reference proteome</keyword>
<dbReference type="InterPro" id="IPR003961">
    <property type="entry name" value="FN3_dom"/>
</dbReference>
<evidence type="ECO:0000259" key="8">
    <source>
        <dbReference type="PROSITE" id="PS50853"/>
    </source>
</evidence>
<gene>
    <name evidence="9" type="ORF">GA0074695_4093</name>
</gene>
<keyword evidence="3 7" id="KW-0732">Signal</keyword>
<dbReference type="AlphaFoldDB" id="A0A1C4YCE4"/>
<feature type="signal peptide" evidence="7">
    <location>
        <begin position="1"/>
        <end position="33"/>
    </location>
</feature>
<feature type="domain" description="Fibronectin type-III" evidence="8">
    <location>
        <begin position="556"/>
        <end position="650"/>
    </location>
</feature>
<dbReference type="PROSITE" id="PS50853">
    <property type="entry name" value="FN3"/>
    <property type="match status" value="1"/>
</dbReference>
<evidence type="ECO:0000256" key="1">
    <source>
        <dbReference type="ARBA" id="ARBA00004613"/>
    </source>
</evidence>
<feature type="chain" id="PRO_5008709031" description="Fibronectin type-III domain-containing protein" evidence="7">
    <location>
        <begin position="34"/>
        <end position="919"/>
    </location>
</feature>
<evidence type="ECO:0000256" key="2">
    <source>
        <dbReference type="ARBA" id="ARBA00022525"/>
    </source>
</evidence>
<dbReference type="InterPro" id="IPR055372">
    <property type="entry name" value="CBM96"/>
</dbReference>
<reference evidence="10" key="1">
    <citation type="submission" date="2016-06" db="EMBL/GenBank/DDBJ databases">
        <authorList>
            <person name="Varghese N."/>
            <person name="Submissions Spin"/>
        </authorList>
    </citation>
    <scope>NUCLEOTIDE SEQUENCE [LARGE SCALE GENOMIC DNA]</scope>
    <source>
        <strain evidence="10">DSM 43909</strain>
    </source>
</reference>
<keyword evidence="5" id="KW-0624">Polysaccharide degradation</keyword>
<dbReference type="Pfam" id="PF24517">
    <property type="entry name" value="CBM96"/>
    <property type="match status" value="1"/>
</dbReference>
<dbReference type="EMBL" id="LT607411">
    <property type="protein sequence ID" value="SCF18296.1"/>
    <property type="molecule type" value="Genomic_DNA"/>
</dbReference>
<organism evidence="9 10">
    <name type="scientific">Micromonospora viridifaciens</name>
    <dbReference type="NCBI Taxonomy" id="1881"/>
    <lineage>
        <taxon>Bacteria</taxon>
        <taxon>Bacillati</taxon>
        <taxon>Actinomycetota</taxon>
        <taxon>Actinomycetes</taxon>
        <taxon>Micromonosporales</taxon>
        <taxon>Micromonosporaceae</taxon>
        <taxon>Micromonospora</taxon>
    </lineage>
</organism>
<evidence type="ECO:0000256" key="4">
    <source>
        <dbReference type="ARBA" id="ARBA00023295"/>
    </source>
</evidence>
<dbReference type="GO" id="GO:0016798">
    <property type="term" value="F:hydrolase activity, acting on glycosyl bonds"/>
    <property type="evidence" value="ECO:0007669"/>
    <property type="project" value="UniProtKB-KW"/>
</dbReference>
<evidence type="ECO:0000256" key="3">
    <source>
        <dbReference type="ARBA" id="ARBA00022729"/>
    </source>
</evidence>
<evidence type="ECO:0000256" key="7">
    <source>
        <dbReference type="SAM" id="SignalP"/>
    </source>
</evidence>
<dbReference type="SMART" id="SM00060">
    <property type="entry name" value="FN3"/>
    <property type="match status" value="1"/>
</dbReference>
<sequence>MSLTRSRSWRSRLALSAAVLAALLLPPGQPASAAGPSVTIDSHTNGDTVPAGTVRLSGTYTDAYDLSIVRDGRSTPPVHTVDPDGDDTGTWYYDLDTTGVDGEIDIAVRAKRTDTRYGVWSPFVTLRVDNPAANVPIVTVTSPGDGGTVRHPTPVRVSVAARNAVREVSVRVNGGPWLQAAGARGTYTYLWDPRELGDAMASIEARAVDAYGNTGYSPTVYVTVGAGAAEPVRVGPQDRAMWIWERASYGLILNPGSRRLLSTTAHDVDTFGSRPITTLYLGVDRYGDLDMLYDKRTEVRDFVSWAHAQGFTVYATIAGGTQPPFLGGLERYHPRAVREMEKILNYNLASRPGERFDGVNVDIEPYIYPGFAAEKPALQLQWLDVLAQMIQRRNAAGSPLAFGPAIPRWLDVNTCCTDITWKGATKPLSEHIQDMTDYISIMDYRDTADGSVGIIAQAQSEITYAEAIGKPNSVVIGVETLDIAWSGDPETITFREEGRAVAERELQKVYEAFADSPAFGGIAMHHYDSIRWLPSVWGPNAVYTPLPADTAPPSTVSSPPTASAFDHQSIDLAYGRAFDDTEVEQYNVYRSTDPRFTPDPKNLAAQSRGLTFTDSGLLPDTTYHYRVAAVDVHGNVGPASPAVSATTASTDLRPLIVSELTVTAAGGPATVRIRVTDMVTRKPVTAAIHGRFTKMAGRYLTMNANSDGQASGVSETIDSRAGEVGFQPLRITAPGYYWASAHDQARNVETRWQTTTQVIADTFIRAGSYADTTYGSASQLEVADLPNAQSPDGDRIAYLKTGLDGYRGTATVSARLYFHVSSVTPGSGAVPVTVRALADDSWSEGGVTWNSRPSSADSSVLGTVRVERPGWYSVDVTGAVNANLADGALTLRLSDDTTAGRPLTVDSRESDQQPYLIIY</sequence>
<dbReference type="InterPro" id="IPR017853">
    <property type="entry name" value="GH"/>
</dbReference>